<organism evidence="7 8">
    <name type="scientific">Acinetobacter indicus</name>
    <dbReference type="NCBI Taxonomy" id="756892"/>
    <lineage>
        <taxon>Bacteria</taxon>
        <taxon>Pseudomonadati</taxon>
        <taxon>Pseudomonadota</taxon>
        <taxon>Gammaproteobacteria</taxon>
        <taxon>Moraxellales</taxon>
        <taxon>Moraxellaceae</taxon>
        <taxon>Acinetobacter</taxon>
    </lineage>
</organism>
<comment type="similarity">
    <text evidence="2 5">Belongs to the TolB family.</text>
</comment>
<dbReference type="InterPro" id="IPR007195">
    <property type="entry name" value="TolB_N"/>
</dbReference>
<dbReference type="PANTHER" id="PTHR36842">
    <property type="entry name" value="PROTEIN TOLB HOMOLOG"/>
    <property type="match status" value="1"/>
</dbReference>
<dbReference type="EMBL" id="CP044455">
    <property type="protein sequence ID" value="QIC70696.1"/>
    <property type="molecule type" value="Genomic_DNA"/>
</dbReference>
<dbReference type="PANTHER" id="PTHR36842:SF1">
    <property type="entry name" value="PROTEIN TOLB"/>
    <property type="match status" value="1"/>
</dbReference>
<dbReference type="Gene3D" id="3.40.50.10070">
    <property type="entry name" value="TolB, N-terminal domain"/>
    <property type="match status" value="1"/>
</dbReference>
<gene>
    <name evidence="5 7" type="primary">tolB</name>
    <name evidence="7" type="ORF">FSC09_09845</name>
</gene>
<dbReference type="AlphaFoldDB" id="A0A6C0Y3D9"/>
<dbReference type="InterPro" id="IPR011042">
    <property type="entry name" value="6-blade_b-propeller_TolB-like"/>
</dbReference>
<feature type="domain" description="TolB N-terminal" evidence="6">
    <location>
        <begin position="31"/>
        <end position="125"/>
    </location>
</feature>
<dbReference type="SUPFAM" id="SSF52964">
    <property type="entry name" value="TolB, N-terminal domain"/>
    <property type="match status" value="1"/>
</dbReference>
<keyword evidence="5" id="KW-0131">Cell cycle</keyword>
<evidence type="ECO:0000256" key="1">
    <source>
        <dbReference type="ARBA" id="ARBA00004418"/>
    </source>
</evidence>
<dbReference type="GO" id="GO:0051301">
    <property type="term" value="P:cell division"/>
    <property type="evidence" value="ECO:0007669"/>
    <property type="project" value="UniProtKB-UniRule"/>
</dbReference>
<comment type="subcellular location">
    <subcellularLocation>
        <location evidence="1 5">Periplasm</location>
    </subcellularLocation>
</comment>
<evidence type="ECO:0000256" key="3">
    <source>
        <dbReference type="ARBA" id="ARBA00022729"/>
    </source>
</evidence>
<sequence length="428" mass="46893">MMEMKPKHLLYLAIFTALGPIMVSQTHAQLHLEIAKAPAEAPKIAIIPFSNDQSIYPIVENDLNRSGKFTSSSKNLPASAANNSPNAAAWQAAGVPYVVTGTSKPTADGGFEIHYQLYDVQKQQYLLNELLTVPASRTRQAAHMISDTIYEALTGIKGDFSGRIAYVLRNPATPEQRYTLQIADTDGEQPRTILTSRDPILSPAWTPDAKKIAYVSFETKRPAIYVQDLSTGSREKLASFRGLNGAPSFSPDGSRMLFTASMHGNPEIYEMDLGTRQLKRMTNDSAIDTEARYAPDGKSFIFTSDRGGSVQIYRYDLNTGSSKRLTFRGAFNARGTLSADGKKLALVHRPSGSNYKVAIQDINTGITNILTPTSLDESPSFSPNGQMVVYATREGARGLLSIMSLDGRFRMNLPSEQGEVREPAWAPK</sequence>
<name>A0A6C0Y3D9_9GAMM</name>
<protein>
    <recommendedName>
        <fullName evidence="5">Tol-Pal system protein TolB</fullName>
    </recommendedName>
</protein>
<dbReference type="Pfam" id="PF07676">
    <property type="entry name" value="PD40"/>
    <property type="match status" value="4"/>
</dbReference>
<keyword evidence="5" id="KW-0132">Cell division</keyword>
<dbReference type="Gene3D" id="2.120.10.30">
    <property type="entry name" value="TolB, C-terminal domain"/>
    <property type="match status" value="1"/>
</dbReference>
<comment type="subunit">
    <text evidence="5">The Tol-Pal system is composed of five core proteins: the inner membrane proteins TolA, TolQ and TolR, the periplasmic protein TolB and the outer membrane protein Pal. They form a network linking the inner and outer membranes and the peptidoglycan layer.</text>
</comment>
<dbReference type="InterPro" id="IPR011659">
    <property type="entry name" value="WD40"/>
</dbReference>
<dbReference type="GO" id="GO:0042597">
    <property type="term" value="C:periplasmic space"/>
    <property type="evidence" value="ECO:0007669"/>
    <property type="project" value="UniProtKB-SubCell"/>
</dbReference>
<accession>A0A6C0Y3D9</accession>
<keyword evidence="3 5" id="KW-0732">Signal</keyword>
<evidence type="ECO:0000256" key="2">
    <source>
        <dbReference type="ARBA" id="ARBA00009820"/>
    </source>
</evidence>
<evidence type="ECO:0000256" key="5">
    <source>
        <dbReference type="HAMAP-Rule" id="MF_00671"/>
    </source>
</evidence>
<dbReference type="SUPFAM" id="SSF69304">
    <property type="entry name" value="Tricorn protease N-terminal domain"/>
    <property type="match status" value="1"/>
</dbReference>
<dbReference type="NCBIfam" id="TIGR02800">
    <property type="entry name" value="propeller_TolB"/>
    <property type="match status" value="1"/>
</dbReference>
<proteinExistence type="inferred from homology"/>
<evidence type="ECO:0000313" key="8">
    <source>
        <dbReference type="Proteomes" id="UP000503440"/>
    </source>
</evidence>
<evidence type="ECO:0000256" key="4">
    <source>
        <dbReference type="ARBA" id="ARBA00022764"/>
    </source>
</evidence>
<dbReference type="Proteomes" id="UP000503440">
    <property type="component" value="Chromosome"/>
</dbReference>
<reference evidence="7 8" key="1">
    <citation type="submission" date="2019-09" db="EMBL/GenBank/DDBJ databases">
        <title>Non-baumannii Acinetobacter spp. carrying blaNDM-1 isolated in China.</title>
        <authorList>
            <person name="Cui C."/>
            <person name="Chen C."/>
            <person name="Sun J."/>
            <person name="Liu Y."/>
        </authorList>
    </citation>
    <scope>NUCLEOTIDE SEQUENCE [LARGE SCALE GENOMIC DNA]</scope>
    <source>
        <strain evidence="7 8">B18</strain>
    </source>
</reference>
<dbReference type="GO" id="GO:0017038">
    <property type="term" value="P:protein import"/>
    <property type="evidence" value="ECO:0007669"/>
    <property type="project" value="InterPro"/>
</dbReference>
<dbReference type="HAMAP" id="MF_00671">
    <property type="entry name" value="TolB"/>
    <property type="match status" value="1"/>
</dbReference>
<evidence type="ECO:0000259" key="6">
    <source>
        <dbReference type="Pfam" id="PF04052"/>
    </source>
</evidence>
<evidence type="ECO:0000313" key="7">
    <source>
        <dbReference type="EMBL" id="QIC70696.1"/>
    </source>
</evidence>
<dbReference type="InterPro" id="IPR014167">
    <property type="entry name" value="Tol-Pal_TolB"/>
</dbReference>
<keyword evidence="4 5" id="KW-0574">Periplasm</keyword>
<comment type="function">
    <text evidence="5">Part of the Tol-Pal system, which plays a role in outer membrane invagination during cell division and is important for maintaining outer membrane integrity.</text>
</comment>
<dbReference type="Pfam" id="PF04052">
    <property type="entry name" value="TolB_N"/>
    <property type="match status" value="1"/>
</dbReference>